<proteinExistence type="predicted"/>
<dbReference type="PANTHER" id="PTHR37984">
    <property type="entry name" value="PROTEIN CBG26694"/>
    <property type="match status" value="1"/>
</dbReference>
<dbReference type="Proteomes" id="UP000765509">
    <property type="component" value="Unassembled WGS sequence"/>
</dbReference>
<dbReference type="Gene3D" id="3.30.70.270">
    <property type="match status" value="2"/>
</dbReference>
<dbReference type="AlphaFoldDB" id="A0A9Q3F715"/>
<dbReference type="InterPro" id="IPR043502">
    <property type="entry name" value="DNA/RNA_pol_sf"/>
</dbReference>
<protein>
    <recommendedName>
        <fullName evidence="14">Reverse transcriptase domain-containing protein</fullName>
    </recommendedName>
</protein>
<dbReference type="CDD" id="cd09274">
    <property type="entry name" value="RNase_HI_RT_Ty3"/>
    <property type="match status" value="1"/>
</dbReference>
<comment type="caution">
    <text evidence="12">The sequence shown here is derived from an EMBL/GenBank/DDBJ whole genome shotgun (WGS) entry which is preliminary data.</text>
</comment>
<name>A0A9Q3F715_9BASI</name>
<sequence length="1258" mass="145848">MSQYKQYYMAYKDKDWEMLPKIHQGVMNSWHILKTFLTEDEIVVYSNGLNTLSSKPQIKKDQGVPFQKEGGKHGRSPSRFYQQASSQPTSPRREEEQEKELEETIFPKLQDSKNPKRCHAQSLQHGQNFDGIQRQGGAKNETTPFSIEITLSPDVVNTLTNLKDNILPLKYIQNSLLSLKEINNSLSSLTKIVVQNKKEIDDIKFMVENNKPKVLIDNIQKLIQGQQELYKYISDIKEETLTINFDVIIDNITEKLNKLSISLEKFEEKTSSHQNSLLDHVEKSDEARMNLKDDIQIEIRLITEKMDKMNEANLNIPKLSTPFSHIRSTIEPKEEITNPFITDLSQQENNQVLMKEAPQLKEWPIFTGEGEYDHVSFIQKIDMLQEDYAIPDELITSRLHSLFEKSAKRWYYGIRQTNGKNTWSLWKQEIITKWEKDAWRYKIENAFENSFFDPEKDKPLTWLLNCTQKCHKRWIKVEFVVMKNCTSNHFILGNDYFSIYGLDISNQKERYFTIGDNKRQNFGFLSNKKQITVIKNEEKSPEKKLFISEQLKEAEFNQDLTQRKKEKLIDLLFKYKIAFATDKEPLGSIIGHEVNIILDVEKPYPPLLRRPAYPASPRAREALEVHIKGLIDLGALRKVGHNEQVEVTKPVIITWHNGKSRMVGDFRALNTYTIPDRYPIPRINETLTQLSQAKFITAMDSLKGFHHNVLTDNAKKLLRIIVYCGIFEYLRMPFGIKNAPSHYQTMMNTIFPEKLSEGWLIIYIDDIIVCSETCENNLTRLERVLQKIVQVDMKSSYKKCHFAYSELKALGHVVSGLSLGIDKNEVGAVLLKPMPQTTKEMKSFLGFAGYYRQHIKDFAKISKSLYKLCDQQTAYEMTEERVKEYEELRNSLTNAPFLLIPNWKLPFKLYIDACGEGLGAALHQTQIIKDKPVEGPIFFISRQIKPTEARYGASKMECLCLVWAFEKLHYYLDGKVSDVITDCNAVKSLLNMKTPNRHMLRWQIAIQKYRGNTTIVHKSGNIHKNADGLSRWALANTPENPAWVPHEEHHIEGICFTDIGTEYFNQVGESYKIDKNCHILSQTLMKDCKDPSLSSKLDEIWKKAYYEGRFHLLDGILYHRTKHTCVMALTDRTLINTILHECHDSVAAGNLSEDRTLERVKTCSWWPNWKKDVAEYCQTCDRCQKANRATGKKFGMMIQIQEPKSPWEIVHMDWVTALPPGGDRSYNACQALVHMYSKTPMFLLCQKDDTAMDTAIMI</sequence>
<evidence type="ECO:0000313" key="13">
    <source>
        <dbReference type="Proteomes" id="UP000765509"/>
    </source>
</evidence>
<dbReference type="EMBL" id="AVOT02036747">
    <property type="protein sequence ID" value="MBW0531317.1"/>
    <property type="molecule type" value="Genomic_DNA"/>
</dbReference>
<evidence type="ECO:0000256" key="3">
    <source>
        <dbReference type="ARBA" id="ARBA00022722"/>
    </source>
</evidence>
<evidence type="ECO:0000256" key="5">
    <source>
        <dbReference type="ARBA" id="ARBA00022801"/>
    </source>
</evidence>
<dbReference type="Pfam" id="PF17921">
    <property type="entry name" value="Integrase_H2C2"/>
    <property type="match status" value="1"/>
</dbReference>
<evidence type="ECO:0000259" key="9">
    <source>
        <dbReference type="Pfam" id="PF00078"/>
    </source>
</evidence>
<gene>
    <name evidence="12" type="ORF">O181_071032</name>
</gene>
<reference evidence="12" key="1">
    <citation type="submission" date="2021-03" db="EMBL/GenBank/DDBJ databases">
        <title>Draft genome sequence of rust myrtle Austropuccinia psidii MF-1, a brazilian biotype.</title>
        <authorList>
            <person name="Quecine M.C."/>
            <person name="Pachon D.M.R."/>
            <person name="Bonatelli M.L."/>
            <person name="Correr F.H."/>
            <person name="Franceschini L.M."/>
            <person name="Leite T.F."/>
            <person name="Margarido G.R.A."/>
            <person name="Almeida C.A."/>
            <person name="Ferrarezi J.A."/>
            <person name="Labate C.A."/>
        </authorList>
    </citation>
    <scope>NUCLEOTIDE SEQUENCE</scope>
    <source>
        <strain evidence="12">MF-1</strain>
    </source>
</reference>
<dbReference type="OrthoDB" id="2513165at2759"/>
<dbReference type="InterPro" id="IPR043128">
    <property type="entry name" value="Rev_trsase/Diguanyl_cyclase"/>
</dbReference>
<dbReference type="SUPFAM" id="SSF56672">
    <property type="entry name" value="DNA/RNA polymerases"/>
    <property type="match status" value="1"/>
</dbReference>
<dbReference type="InterPro" id="IPR000477">
    <property type="entry name" value="RT_dom"/>
</dbReference>
<organism evidence="12 13">
    <name type="scientific">Austropuccinia psidii MF-1</name>
    <dbReference type="NCBI Taxonomy" id="1389203"/>
    <lineage>
        <taxon>Eukaryota</taxon>
        <taxon>Fungi</taxon>
        <taxon>Dikarya</taxon>
        <taxon>Basidiomycota</taxon>
        <taxon>Pucciniomycotina</taxon>
        <taxon>Pucciniomycetes</taxon>
        <taxon>Pucciniales</taxon>
        <taxon>Sphaerophragmiaceae</taxon>
        <taxon>Austropuccinia</taxon>
    </lineage>
</organism>
<keyword evidence="6" id="KW-0695">RNA-directed DNA polymerase</keyword>
<feature type="coiled-coil region" evidence="7">
    <location>
        <begin position="249"/>
        <end position="312"/>
    </location>
</feature>
<dbReference type="InterPro" id="IPR041588">
    <property type="entry name" value="Integrase_H2C2"/>
</dbReference>
<dbReference type="GO" id="GO:0003964">
    <property type="term" value="F:RNA-directed DNA polymerase activity"/>
    <property type="evidence" value="ECO:0007669"/>
    <property type="project" value="UniProtKB-KW"/>
</dbReference>
<evidence type="ECO:0000259" key="10">
    <source>
        <dbReference type="Pfam" id="PF17917"/>
    </source>
</evidence>
<dbReference type="InterPro" id="IPR041373">
    <property type="entry name" value="RT_RNaseH"/>
</dbReference>
<accession>A0A9Q3F715</accession>
<evidence type="ECO:0000259" key="11">
    <source>
        <dbReference type="Pfam" id="PF17921"/>
    </source>
</evidence>
<dbReference type="Pfam" id="PF00078">
    <property type="entry name" value="RVT_1"/>
    <property type="match status" value="1"/>
</dbReference>
<keyword evidence="5" id="KW-0378">Hydrolase</keyword>
<feature type="domain" description="Reverse transcriptase" evidence="9">
    <location>
        <begin position="657"/>
        <end position="813"/>
    </location>
</feature>
<dbReference type="Pfam" id="PF17917">
    <property type="entry name" value="RT_RNaseH"/>
    <property type="match status" value="1"/>
</dbReference>
<dbReference type="InterPro" id="IPR050951">
    <property type="entry name" value="Retrovirus_Pol_polyprotein"/>
</dbReference>
<evidence type="ECO:0000313" key="12">
    <source>
        <dbReference type="EMBL" id="MBW0531317.1"/>
    </source>
</evidence>
<feature type="compositionally biased region" description="Polar residues" evidence="8">
    <location>
        <begin position="79"/>
        <end position="90"/>
    </location>
</feature>
<feature type="domain" description="Integrase zinc-binding" evidence="11">
    <location>
        <begin position="1131"/>
        <end position="1188"/>
    </location>
</feature>
<feature type="domain" description="Reverse transcriptase RNase H-like" evidence="10">
    <location>
        <begin position="904"/>
        <end position="1009"/>
    </location>
</feature>
<dbReference type="GO" id="GO:0004519">
    <property type="term" value="F:endonuclease activity"/>
    <property type="evidence" value="ECO:0007669"/>
    <property type="project" value="UniProtKB-KW"/>
</dbReference>
<evidence type="ECO:0000256" key="1">
    <source>
        <dbReference type="ARBA" id="ARBA00022679"/>
    </source>
</evidence>
<keyword evidence="1" id="KW-0808">Transferase</keyword>
<dbReference type="CDD" id="cd01647">
    <property type="entry name" value="RT_LTR"/>
    <property type="match status" value="1"/>
</dbReference>
<evidence type="ECO:0000256" key="8">
    <source>
        <dbReference type="SAM" id="MobiDB-lite"/>
    </source>
</evidence>
<dbReference type="Gene3D" id="3.10.10.10">
    <property type="entry name" value="HIV Type 1 Reverse Transcriptase, subunit A, domain 1"/>
    <property type="match status" value="1"/>
</dbReference>
<dbReference type="Gene3D" id="1.10.340.70">
    <property type="match status" value="1"/>
</dbReference>
<keyword evidence="2" id="KW-0548">Nucleotidyltransferase</keyword>
<evidence type="ECO:0000256" key="2">
    <source>
        <dbReference type="ARBA" id="ARBA00022695"/>
    </source>
</evidence>
<keyword evidence="3" id="KW-0540">Nuclease</keyword>
<keyword evidence="13" id="KW-1185">Reference proteome</keyword>
<evidence type="ECO:0000256" key="4">
    <source>
        <dbReference type="ARBA" id="ARBA00022759"/>
    </source>
</evidence>
<evidence type="ECO:0000256" key="7">
    <source>
        <dbReference type="SAM" id="Coils"/>
    </source>
</evidence>
<feature type="region of interest" description="Disordered" evidence="8">
    <location>
        <begin position="54"/>
        <end position="120"/>
    </location>
</feature>
<keyword evidence="4" id="KW-0255">Endonuclease</keyword>
<dbReference type="GO" id="GO:0016787">
    <property type="term" value="F:hydrolase activity"/>
    <property type="evidence" value="ECO:0007669"/>
    <property type="project" value="UniProtKB-KW"/>
</dbReference>
<evidence type="ECO:0000256" key="6">
    <source>
        <dbReference type="ARBA" id="ARBA00022918"/>
    </source>
</evidence>
<dbReference type="PANTHER" id="PTHR37984:SF5">
    <property type="entry name" value="PROTEIN NYNRIN-LIKE"/>
    <property type="match status" value="1"/>
</dbReference>
<evidence type="ECO:0008006" key="14">
    <source>
        <dbReference type="Google" id="ProtNLM"/>
    </source>
</evidence>
<keyword evidence="7" id="KW-0175">Coiled coil</keyword>